<name>A0A1I7SK76_BURXY</name>
<evidence type="ECO:0000313" key="1">
    <source>
        <dbReference type="Proteomes" id="UP000095284"/>
    </source>
</evidence>
<dbReference type="AlphaFoldDB" id="A0A1I7SK76"/>
<protein>
    <submittedName>
        <fullName evidence="2">Uncharacterized protein</fullName>
    </submittedName>
</protein>
<dbReference type="Proteomes" id="UP000095284">
    <property type="component" value="Unplaced"/>
</dbReference>
<accession>A0A1I7SK76</accession>
<organism evidence="1 2">
    <name type="scientific">Bursaphelenchus xylophilus</name>
    <name type="common">Pinewood nematode worm</name>
    <name type="synonym">Aphelenchoides xylophilus</name>
    <dbReference type="NCBI Taxonomy" id="6326"/>
    <lineage>
        <taxon>Eukaryota</taxon>
        <taxon>Metazoa</taxon>
        <taxon>Ecdysozoa</taxon>
        <taxon>Nematoda</taxon>
        <taxon>Chromadorea</taxon>
        <taxon>Rhabditida</taxon>
        <taxon>Tylenchina</taxon>
        <taxon>Tylenchomorpha</taxon>
        <taxon>Aphelenchoidea</taxon>
        <taxon>Aphelenchoididae</taxon>
        <taxon>Bursaphelenchus</taxon>
    </lineage>
</organism>
<reference evidence="2" key="1">
    <citation type="submission" date="2016-11" db="UniProtKB">
        <authorList>
            <consortium name="WormBaseParasite"/>
        </authorList>
    </citation>
    <scope>IDENTIFICATION</scope>
</reference>
<evidence type="ECO:0000313" key="2">
    <source>
        <dbReference type="WBParaSite" id="BXY_1345600.1"/>
    </source>
</evidence>
<sequence>MKHGEERESKKWSFTEVELTIERGGMSEK</sequence>
<dbReference type="WBParaSite" id="BXY_1345600.1">
    <property type="protein sequence ID" value="BXY_1345600.1"/>
    <property type="gene ID" value="BXY_1345600"/>
</dbReference>
<proteinExistence type="predicted"/>